<evidence type="ECO:0000313" key="4">
    <source>
        <dbReference type="Proteomes" id="UP001595629"/>
    </source>
</evidence>
<comment type="similarity">
    <text evidence="1 2">Belongs to the UPF0102 family.</text>
</comment>
<evidence type="ECO:0000256" key="2">
    <source>
        <dbReference type="HAMAP-Rule" id="MF_00048"/>
    </source>
</evidence>
<sequence>MTQKVAAGKTGYHAGLSAEESVARAYEHLGMSIINRRWRGCGGEIDLIARDGATVVFIEVKKSRSLARAAERLSPRQMERIQCSAAEFLEGEPLGSLTQSRFDAALVDAKGEIQIVENAFGHG</sequence>
<evidence type="ECO:0000256" key="1">
    <source>
        <dbReference type="ARBA" id="ARBA00006738"/>
    </source>
</evidence>
<dbReference type="InterPro" id="IPR003509">
    <property type="entry name" value="UPF0102_YraN-like"/>
</dbReference>
<dbReference type="EMBL" id="JBHRXI010000001">
    <property type="protein sequence ID" value="MFC3612386.1"/>
    <property type="molecule type" value="Genomic_DNA"/>
</dbReference>
<dbReference type="PANTHER" id="PTHR34039">
    <property type="entry name" value="UPF0102 PROTEIN YRAN"/>
    <property type="match status" value="1"/>
</dbReference>
<comment type="caution">
    <text evidence="3">The sequence shown here is derived from an EMBL/GenBank/DDBJ whole genome shotgun (WGS) entry which is preliminary data.</text>
</comment>
<keyword evidence="4" id="KW-1185">Reference proteome</keyword>
<proteinExistence type="inferred from homology"/>
<evidence type="ECO:0000313" key="3">
    <source>
        <dbReference type="EMBL" id="MFC3612386.1"/>
    </source>
</evidence>
<dbReference type="Proteomes" id="UP001595629">
    <property type="component" value="Unassembled WGS sequence"/>
</dbReference>
<accession>A0ABV7TB57</accession>
<dbReference type="InterPro" id="IPR011856">
    <property type="entry name" value="tRNA_endonuc-like_dom_sf"/>
</dbReference>
<dbReference type="Pfam" id="PF02021">
    <property type="entry name" value="UPF0102"/>
    <property type="match status" value="1"/>
</dbReference>
<dbReference type="Gene3D" id="3.40.1350.10">
    <property type="match status" value="1"/>
</dbReference>
<reference evidence="4" key="1">
    <citation type="journal article" date="2019" name="Int. J. Syst. Evol. Microbiol.">
        <title>The Global Catalogue of Microorganisms (GCM) 10K type strain sequencing project: providing services to taxonomists for standard genome sequencing and annotation.</title>
        <authorList>
            <consortium name="The Broad Institute Genomics Platform"/>
            <consortium name="The Broad Institute Genome Sequencing Center for Infectious Disease"/>
            <person name="Wu L."/>
            <person name="Ma J."/>
        </authorList>
    </citation>
    <scope>NUCLEOTIDE SEQUENCE [LARGE SCALE GENOMIC DNA]</scope>
    <source>
        <strain evidence="4">KCTC 42911</strain>
    </source>
</reference>
<protein>
    <recommendedName>
        <fullName evidence="2">UPF0102 protein ACFORG_01320</fullName>
    </recommendedName>
</protein>
<dbReference type="SUPFAM" id="SSF52980">
    <property type="entry name" value="Restriction endonuclease-like"/>
    <property type="match status" value="1"/>
</dbReference>
<dbReference type="RefSeq" id="WP_386733570.1">
    <property type="nucleotide sequence ID" value="NZ_JBHRXI010000001.1"/>
</dbReference>
<dbReference type="PANTHER" id="PTHR34039:SF1">
    <property type="entry name" value="UPF0102 PROTEIN YRAN"/>
    <property type="match status" value="1"/>
</dbReference>
<name>A0ABV7TB57_9RHOB</name>
<gene>
    <name evidence="3" type="ORF">ACFORG_01320</name>
</gene>
<dbReference type="InterPro" id="IPR011335">
    <property type="entry name" value="Restrct_endonuc-II-like"/>
</dbReference>
<organism evidence="3 4">
    <name type="scientific">Lutimaribacter marinistellae</name>
    <dbReference type="NCBI Taxonomy" id="1820329"/>
    <lineage>
        <taxon>Bacteria</taxon>
        <taxon>Pseudomonadati</taxon>
        <taxon>Pseudomonadota</taxon>
        <taxon>Alphaproteobacteria</taxon>
        <taxon>Rhodobacterales</taxon>
        <taxon>Roseobacteraceae</taxon>
        <taxon>Lutimaribacter</taxon>
    </lineage>
</organism>
<dbReference type="HAMAP" id="MF_00048">
    <property type="entry name" value="UPF0102"/>
    <property type="match status" value="1"/>
</dbReference>